<protein>
    <submittedName>
        <fullName evidence="2">Uncharacterized protein LOC103513892</fullName>
    </submittedName>
</protein>
<dbReference type="Proteomes" id="UP000079169">
    <property type="component" value="Unplaced"/>
</dbReference>
<dbReference type="RefSeq" id="XP_008476967.2">
    <property type="nucleotide sequence ID" value="XM_008478745.3"/>
</dbReference>
<name>A0A1S3D929_DIACI</name>
<dbReference type="KEGG" id="dci:103513892"/>
<accession>A0A1S3D929</accession>
<gene>
    <name evidence="2" type="primary">LOC103513892</name>
</gene>
<proteinExistence type="predicted"/>
<evidence type="ECO:0000313" key="2">
    <source>
        <dbReference type="RefSeq" id="XP_008476967.2"/>
    </source>
</evidence>
<dbReference type="GeneID" id="103513892"/>
<dbReference type="PaxDb" id="121845-A0A1S3D929"/>
<sequence>MIIVMNTMHVTYDHRSIHVWYDQNLCQVQPPFQFEDANSSLLSPHGSATSLLGSSVWRQFSLEGCVELWNVSAVLSLSRDTPKSVIGFNKTKLSMSCEQEHGPEGEIFPMSKTTV</sequence>
<evidence type="ECO:0000313" key="1">
    <source>
        <dbReference type="Proteomes" id="UP000079169"/>
    </source>
</evidence>
<dbReference type="AlphaFoldDB" id="A0A1S3D929"/>
<reference evidence="2" key="1">
    <citation type="submission" date="2025-08" db="UniProtKB">
        <authorList>
            <consortium name="RefSeq"/>
        </authorList>
    </citation>
    <scope>IDENTIFICATION</scope>
</reference>
<organism evidence="1 2">
    <name type="scientific">Diaphorina citri</name>
    <name type="common">Asian citrus psyllid</name>
    <dbReference type="NCBI Taxonomy" id="121845"/>
    <lineage>
        <taxon>Eukaryota</taxon>
        <taxon>Metazoa</taxon>
        <taxon>Ecdysozoa</taxon>
        <taxon>Arthropoda</taxon>
        <taxon>Hexapoda</taxon>
        <taxon>Insecta</taxon>
        <taxon>Pterygota</taxon>
        <taxon>Neoptera</taxon>
        <taxon>Paraneoptera</taxon>
        <taxon>Hemiptera</taxon>
        <taxon>Sternorrhyncha</taxon>
        <taxon>Psylloidea</taxon>
        <taxon>Psyllidae</taxon>
        <taxon>Diaphorininae</taxon>
        <taxon>Diaphorina</taxon>
    </lineage>
</organism>
<keyword evidence="1" id="KW-1185">Reference proteome</keyword>